<dbReference type="RefSeq" id="WP_035135960.1">
    <property type="nucleotide sequence ID" value="NZ_JRLV01000023.1"/>
</dbReference>
<dbReference type="InterPro" id="IPR008969">
    <property type="entry name" value="CarboxyPept-like_regulatory"/>
</dbReference>
<reference evidence="3 4" key="1">
    <citation type="submission" date="2013-09" db="EMBL/GenBank/DDBJ databases">
        <authorList>
            <person name="Zeng Z."/>
            <person name="Chen C."/>
        </authorList>
    </citation>
    <scope>NUCLEOTIDE SEQUENCE [LARGE SCALE GENOMIC DNA]</scope>
    <source>
        <strain evidence="3 4">F44-8</strain>
    </source>
</reference>
<feature type="chain" id="PRO_5001991085" description="Outer membrane protein beta-barrel domain-containing protein" evidence="1">
    <location>
        <begin position="21"/>
        <end position="934"/>
    </location>
</feature>
<feature type="domain" description="Outer membrane protein beta-barrel" evidence="2">
    <location>
        <begin position="457"/>
        <end position="914"/>
    </location>
</feature>
<evidence type="ECO:0000313" key="4">
    <source>
        <dbReference type="Proteomes" id="UP000030129"/>
    </source>
</evidence>
<comment type="caution">
    <text evidence="3">The sequence shown here is derived from an EMBL/GenBank/DDBJ whole genome shotgun (WGS) entry which is preliminary data.</text>
</comment>
<dbReference type="Proteomes" id="UP000030129">
    <property type="component" value="Unassembled WGS sequence"/>
</dbReference>
<dbReference type="SUPFAM" id="SSF49464">
    <property type="entry name" value="Carboxypeptidase regulatory domain-like"/>
    <property type="match status" value="1"/>
</dbReference>
<feature type="signal peptide" evidence="1">
    <location>
        <begin position="1"/>
        <end position="20"/>
    </location>
</feature>
<protein>
    <recommendedName>
        <fullName evidence="2">Outer membrane protein beta-barrel domain-containing protein</fullName>
    </recommendedName>
</protein>
<organism evidence="3 4">
    <name type="scientific">Flavobacterium beibuense F44-8</name>
    <dbReference type="NCBI Taxonomy" id="1406840"/>
    <lineage>
        <taxon>Bacteria</taxon>
        <taxon>Pseudomonadati</taxon>
        <taxon>Bacteroidota</taxon>
        <taxon>Flavobacteriia</taxon>
        <taxon>Flavobacteriales</taxon>
        <taxon>Flavobacteriaceae</taxon>
        <taxon>Flavobacterium</taxon>
    </lineage>
</organism>
<dbReference type="InterPro" id="IPR041700">
    <property type="entry name" value="OMP_b-brl_3"/>
</dbReference>
<dbReference type="AlphaFoldDB" id="A0A0A2LFQ7"/>
<evidence type="ECO:0000256" key="1">
    <source>
        <dbReference type="SAM" id="SignalP"/>
    </source>
</evidence>
<accession>A0A0A2LFQ7</accession>
<keyword evidence="4" id="KW-1185">Reference proteome</keyword>
<dbReference type="SUPFAM" id="SSF56935">
    <property type="entry name" value="Porins"/>
    <property type="match status" value="1"/>
</dbReference>
<evidence type="ECO:0000313" key="3">
    <source>
        <dbReference type="EMBL" id="KGO79002.1"/>
    </source>
</evidence>
<gene>
    <name evidence="3" type="ORF">Q763_15935</name>
</gene>
<dbReference type="Pfam" id="PF14905">
    <property type="entry name" value="OMP_b-brl_3"/>
    <property type="match status" value="1"/>
</dbReference>
<dbReference type="STRING" id="1406840.Q763_15935"/>
<proteinExistence type="predicted"/>
<evidence type="ECO:0000259" key="2">
    <source>
        <dbReference type="Pfam" id="PF14905"/>
    </source>
</evidence>
<dbReference type="eggNOG" id="COG1629">
    <property type="taxonomic scope" value="Bacteria"/>
</dbReference>
<dbReference type="Pfam" id="PF13715">
    <property type="entry name" value="CarbopepD_reg_2"/>
    <property type="match status" value="1"/>
</dbReference>
<sequence length="934" mass="106017">MKKSSLLLFLFLMFSTFCFAQSITLKGVVTDDTNYPLESATVYLTSVKDSTVVDYTITKKNGSWEMKTRKIDDPVYLKISFIGMTSYTKRFEILKADDDFGTIVLKDNATELSEVVIKGEVPPIRIKSDTLEFNASSFKVRPDANVQELLKQLPGVEIDDEGKITVNGKEVNQILVNGKPFFDKDGKIALQNLPSDIINKVQVTDTKTKEEELSGEKASGNNASINLTIDEDKNKGVFGKAMAGYGSDDRYESSLLFNYFKDKQRLSVLASSNNINSTGFSMDEIFDNMRGGRNSNVYYSGNGSFNINGVQFGGGSGITRSNMVGISFSDTWFKKLDPNINYFYTSANNENESKIRMESFLPDDGSGIAKKNITNSTSKSENDQYAHNVNTQFEYKIDSTSTINYSPRFTKSNIKNRNTSSQKTSNQDDVLINESAGTTFSETDANNFESNLDYHKAFRHKGRGISLSLYNENNKSEGANYNQSDTYFYENGNTRSDIRNQVRYNRKAVDNYRLRARYSEPVTDSLKLIISAEYTSNQQIEDREGFNFNEETGDFSTVSDSLTNYLSSRTNTVTPTAGISINKSKYSLTFEAGTSISQFDNFSSYLGTNYNLNKTYIYPSVNLYGNYRLSKSKYLYANYSYDVWFPQASQVLPVEDFSNPLYTFIGNPDLDPNKYHNYYLSFGNYDYSTRSGYNVYGGGNYTTSDIVDKTTIDSSGKNTTTYTNVSGVYGTWFGASANKTFKKDEHSFRVNIGVNGGYDKGKAFTNNIQYESDSYRISPKIGINYDFGELLNISPSYKYTYRKTDYTNFNVDSRSNFTHVINLQTTSYWPKHFVLGNDFGYTYNSQLSDGFKKDFFLWNASLGYNFYNDQLLFKVKVYDILDQNLGTSRTISSNLIYDQQNTVLKRYVMFSLTYKIKKFGGKESKNRGSRFWMF</sequence>
<name>A0A0A2LFQ7_9FLAO</name>
<dbReference type="EMBL" id="JRLV01000023">
    <property type="protein sequence ID" value="KGO79002.1"/>
    <property type="molecule type" value="Genomic_DNA"/>
</dbReference>
<keyword evidence="1" id="KW-0732">Signal</keyword>